<sequence length="496" mass="54298">MAWSLAQVAQHNSATSCWVIIDNNVYDVTAFLPDHPGGSKVILQYAGRDATAAFEPIHPSDALQKSLPTDKHLGPLTTGAIESLSLRSAQRRKSHDEERVERAQSSKPPIDRMLSLRDLEQVARNVLSHKALSYYSSAADDEITYAENERAFGRFFFWPRILRPVAQCDPSATILGHRSSIPVFVCGAALAKLGHPLGEANITRGAYSTGIIQMVSTNASLSFAEIAQARGSPEQVLFSQLYKPKDMALAEARVREIENLGYKAIFLTVDAVVAGNRERDIRAPFELEDMETASANGQIAEKPRTLEDAQNGEGLVTSVEGGGTAGALLQNDELNMSWEETIPWLRSITKLPLVLKGIQSVADAVLAADTGLNGIMLSNHGGRQLEFAMPPLEILHRLRKERPDIFDKLEVYIDGGLRRGTDILKALCLGAKAVGIGRPFLYAQSAYGEAGVVKTVRILERELVIGMRLLGARSVRELIPEMVERVDWQARGLAKL</sequence>
<organism evidence="1 2">
    <name type="scientific">Auriscalpium vulgare</name>
    <dbReference type="NCBI Taxonomy" id="40419"/>
    <lineage>
        <taxon>Eukaryota</taxon>
        <taxon>Fungi</taxon>
        <taxon>Dikarya</taxon>
        <taxon>Basidiomycota</taxon>
        <taxon>Agaricomycotina</taxon>
        <taxon>Agaricomycetes</taxon>
        <taxon>Russulales</taxon>
        <taxon>Auriscalpiaceae</taxon>
        <taxon>Auriscalpium</taxon>
    </lineage>
</organism>
<gene>
    <name evidence="1" type="ORF">FA95DRAFT_1554282</name>
</gene>
<name>A0ACB8S753_9AGAM</name>
<accession>A0ACB8S753</accession>
<comment type="caution">
    <text evidence="1">The sequence shown here is derived from an EMBL/GenBank/DDBJ whole genome shotgun (WGS) entry which is preliminary data.</text>
</comment>
<dbReference type="EMBL" id="MU275850">
    <property type="protein sequence ID" value="KAI0051750.1"/>
    <property type="molecule type" value="Genomic_DNA"/>
</dbReference>
<reference evidence="1" key="2">
    <citation type="journal article" date="2022" name="New Phytol.">
        <title>Evolutionary transition to the ectomycorrhizal habit in the genomes of a hyperdiverse lineage of mushroom-forming fungi.</title>
        <authorList>
            <person name="Looney B."/>
            <person name="Miyauchi S."/>
            <person name="Morin E."/>
            <person name="Drula E."/>
            <person name="Courty P.E."/>
            <person name="Kohler A."/>
            <person name="Kuo A."/>
            <person name="LaButti K."/>
            <person name="Pangilinan J."/>
            <person name="Lipzen A."/>
            <person name="Riley R."/>
            <person name="Andreopoulos W."/>
            <person name="He G."/>
            <person name="Johnson J."/>
            <person name="Nolan M."/>
            <person name="Tritt A."/>
            <person name="Barry K.W."/>
            <person name="Grigoriev I.V."/>
            <person name="Nagy L.G."/>
            <person name="Hibbett D."/>
            <person name="Henrissat B."/>
            <person name="Matheny P.B."/>
            <person name="Labbe J."/>
            <person name="Martin F.M."/>
        </authorList>
    </citation>
    <scope>NUCLEOTIDE SEQUENCE</scope>
    <source>
        <strain evidence="1">FP105234-sp</strain>
    </source>
</reference>
<feature type="non-terminal residue" evidence="1">
    <location>
        <position position="1"/>
    </location>
</feature>
<protein>
    <submittedName>
        <fullName evidence="1">Uncharacterized protein</fullName>
    </submittedName>
</protein>
<reference evidence="1" key="1">
    <citation type="submission" date="2021-02" db="EMBL/GenBank/DDBJ databases">
        <authorList>
            <consortium name="DOE Joint Genome Institute"/>
            <person name="Ahrendt S."/>
            <person name="Looney B.P."/>
            <person name="Miyauchi S."/>
            <person name="Morin E."/>
            <person name="Drula E."/>
            <person name="Courty P.E."/>
            <person name="Chicoki N."/>
            <person name="Fauchery L."/>
            <person name="Kohler A."/>
            <person name="Kuo A."/>
            <person name="Labutti K."/>
            <person name="Pangilinan J."/>
            <person name="Lipzen A."/>
            <person name="Riley R."/>
            <person name="Andreopoulos W."/>
            <person name="He G."/>
            <person name="Johnson J."/>
            <person name="Barry K.W."/>
            <person name="Grigoriev I.V."/>
            <person name="Nagy L."/>
            <person name="Hibbett D."/>
            <person name="Henrissat B."/>
            <person name="Matheny P.B."/>
            <person name="Labbe J."/>
            <person name="Martin F."/>
        </authorList>
    </citation>
    <scope>NUCLEOTIDE SEQUENCE</scope>
    <source>
        <strain evidence="1">FP105234-sp</strain>
    </source>
</reference>
<evidence type="ECO:0000313" key="2">
    <source>
        <dbReference type="Proteomes" id="UP000814033"/>
    </source>
</evidence>
<proteinExistence type="predicted"/>
<evidence type="ECO:0000313" key="1">
    <source>
        <dbReference type="EMBL" id="KAI0051750.1"/>
    </source>
</evidence>
<keyword evidence="2" id="KW-1185">Reference proteome</keyword>
<dbReference type="Proteomes" id="UP000814033">
    <property type="component" value="Unassembled WGS sequence"/>
</dbReference>